<dbReference type="GO" id="GO:0090729">
    <property type="term" value="F:toxin activity"/>
    <property type="evidence" value="ECO:0007669"/>
    <property type="project" value="UniProtKB-KW"/>
</dbReference>
<reference evidence="6" key="1">
    <citation type="submission" date="2021-07" db="EMBL/GenBank/DDBJ databases">
        <authorList>
            <person name="Fernandez M."/>
            <person name="Pereira P."/>
            <person name="Torres Tejerizo G.A."/>
            <person name="Gonzalez P."/>
            <person name="Agostini E."/>
        </authorList>
    </citation>
    <scope>NUCLEOTIDE SEQUENCE</scope>
    <source>
        <strain evidence="6">SFC 500-1A</strain>
    </source>
</reference>
<dbReference type="InterPro" id="IPR006914">
    <property type="entry name" value="VENN_dom"/>
</dbReference>
<dbReference type="Gene3D" id="2.160.20.10">
    <property type="entry name" value="Single-stranded right-handed beta-helix, Pectin lyase-like"/>
    <property type="match status" value="1"/>
</dbReference>
<evidence type="ECO:0000259" key="5">
    <source>
        <dbReference type="SMART" id="SM00912"/>
    </source>
</evidence>
<evidence type="ECO:0000256" key="3">
    <source>
        <dbReference type="ARBA" id="ARBA00022913"/>
    </source>
</evidence>
<proteinExistence type="predicted"/>
<comment type="subcellular location">
    <subcellularLocation>
        <location evidence="1">Target cell</location>
        <location evidence="1">Target cell cytoplasm</location>
    </subcellularLocation>
</comment>
<dbReference type="Pfam" id="PF04829">
    <property type="entry name" value="PT-VENN"/>
    <property type="match status" value="1"/>
</dbReference>
<evidence type="ECO:0000313" key="6">
    <source>
        <dbReference type="EMBL" id="MCF0265690.1"/>
    </source>
</evidence>
<keyword evidence="3" id="KW-1266">Target cell cytoplasm</keyword>
<dbReference type="SUPFAM" id="SSF51126">
    <property type="entry name" value="Pectin lyase-like"/>
    <property type="match status" value="1"/>
</dbReference>
<dbReference type="InterPro" id="IPR011050">
    <property type="entry name" value="Pectin_lyase_fold/virulence"/>
</dbReference>
<dbReference type="SMART" id="SM00912">
    <property type="entry name" value="Haemagg_act"/>
    <property type="match status" value="1"/>
</dbReference>
<dbReference type="Proteomes" id="UP000887320">
    <property type="component" value="Unassembled WGS sequence"/>
</dbReference>
<dbReference type="InterPro" id="IPR024973">
    <property type="entry name" value="ESPR"/>
</dbReference>
<evidence type="ECO:0000256" key="2">
    <source>
        <dbReference type="ARBA" id="ARBA00022656"/>
    </source>
</evidence>
<dbReference type="Pfam" id="PF05860">
    <property type="entry name" value="TPS"/>
    <property type="match status" value="1"/>
</dbReference>
<evidence type="ECO:0000256" key="4">
    <source>
        <dbReference type="ARBA" id="ARBA00023026"/>
    </source>
</evidence>
<dbReference type="EMBL" id="JAHWXT010000005">
    <property type="protein sequence ID" value="MCF0265690.1"/>
    <property type="molecule type" value="Genomic_DNA"/>
</dbReference>
<evidence type="ECO:0000313" key="7">
    <source>
        <dbReference type="Proteomes" id="UP000887320"/>
    </source>
</evidence>
<dbReference type="RefSeq" id="WP_234623764.1">
    <property type="nucleotide sequence ID" value="NZ_JAHWXT010000005.1"/>
</dbReference>
<dbReference type="Pfam" id="PF04830">
    <property type="entry name" value="DUF637"/>
    <property type="match status" value="1"/>
</dbReference>
<keyword evidence="4" id="KW-0843">Virulence</keyword>
<feature type="domain" description="Filamentous haemagglutinin FhaB/tRNA nuclease CdiA-like TPS" evidence="5">
    <location>
        <begin position="96"/>
        <end position="215"/>
    </location>
</feature>
<accession>A0A8X8KFA1</accession>
<protein>
    <submittedName>
        <fullName evidence="6">DUF637 domain-containing protein</fullName>
    </submittedName>
</protein>
<comment type="caution">
    <text evidence="6">The sequence shown here is derived from an EMBL/GenBank/DDBJ whole genome shotgun (WGS) entry which is preliminary data.</text>
</comment>
<dbReference type="Pfam" id="PF13018">
    <property type="entry name" value="ESPR"/>
    <property type="match status" value="1"/>
</dbReference>
<gene>
    <name evidence="6" type="ORF">KW868_14680</name>
</gene>
<evidence type="ECO:0000256" key="1">
    <source>
        <dbReference type="ARBA" id="ARBA00004219"/>
    </source>
</evidence>
<dbReference type="InterPro" id="IPR012334">
    <property type="entry name" value="Pectin_lyas_fold"/>
</dbReference>
<sequence length="2094" mass="222574">MNKNCYRIIFSKAKNMFIAVAENIKSQTKTAGQSTNLNRAEKSDHTPFHQTWQVKGLVASMSLFTSFAPVYAQIQVAPNAQASQKASIGVGRNQQGQNVPVVNIQTPKNGVSHNVYNQFDVLQPGVVLNNSRNGAGSVIVGNVGANPYLQIGEARVILNEVNSSAASQFKGNLEVAGQRADVIIANPSGINIQGGGFINANKAIFTTAKTQLNPDGSVKQFVVDQGKVNVSSTGNNLGLGGINNNADYVDIYAKAVELNAQVHANQTLQVITGSNTMSNDLSTITPNQVNSTTPTFALDVKALGGMYANNIFIIGTDKGLGVRNAGTIQSPQTLVITSAGKIENTGALKNTSPQGSLLSISTGEGADIVSSGSMISNGNLLLESGRNITFDRARLEKNGVDNPNIISVSAKGDVNFKNSSNVQNFGQGGNLYIDAKNINLDSNMNIGVNGSIQLVADNNIRIQDSGNFSSVNDIYIQAKNDLNIENSKISANQGDINLVSNGTLNGKNIDINSKEGTLSIQSKLDLNLVPKKEITYDKRAPDIAVETYTKNVLTGLNGVNLVSSDLGKISLDNANISAENGVIQIYGGNGVDLKGQFITSIELAEYGFKFYVPMLTVDYNKISSKGFYLKSNKDLNMKYASINATGGEINIEALGKTTFINSILKSDKNIEIVSSDINSTGFRANSDQNIALQSKDSIFSKNSKYNAKGMISLVSDGNHIVEYSEISSKDLYLKSNKDLNLKDTSMNTIGGKIGIEVLGTSIFEKSNLKSNKNIEISSNEINSNFLNVNSDQHVAVKSKGLVSSKNSNFNANGVLSLVSDGVHSASETNYNGGAILVEAKKINENSTVSFKTTSTDILKNDADLNKLNGNLSIQTEETLKLTPTININAFGDLELVSKKGDLVVESQGGRKGRGSESLVSLISNKGGMKLEGNSVSIEAAKINAEKNIEIISSQGNLKIDAVKNTFQNRETLFNSREFLDAYENLKIQYRKSDGSFYLAEKEFFKKYPVAAINKITFGGGEGITNFTNLFTDQFLPLDQVYKFKTDDKYPDLFTDNSGYSHTGSNITSNSGNISLKSKKGISISGSELTAKAGTIDIEAQGPLDQTYTATATQGVGGQPKSFDASIIIDGTQDFYDKGNEYDANYSFKTLVNPTVLNGFNGVDLRTVGKTSKDNLVLQATGIVSQNGNVKIESFKNILFDAAIEQSYDRRTTTQKRRSWGGLKKKYITTKTENDNIDAASVEIQAKNISIESKEINNPNNSIDIYSGKFNAEGNISIRSGGNINFYTANNISISREDITKKSSFAGIKYNRSKTNSTRSQVSQIPATLKANYIGVKSGFDMELVGTEFKYLRGAEIESGGKIFIAPAITRIEDVVKKEKNSIVWQSMQDKGSITETAQLPSFNGPTAPTFQADGGISVQIPVGEKDQNKVQIRDEILKLANQPGNEYLKDFVNRNDVDWNKVILAQQDWDYKSQGLTGAGAAIIVIIVTVLTSGAASGAASAISGLTSGTLGAGAGAALGAGAGAAVTTLATQASISLINNGGDIGKTLKDLGSKESIKGLVTSIVTAGVIDKLGGTNFMSQLNGTGITERIAKNLIDSTASALVNSAINGGNLSDNLQAALMAGLANAIQGFASEKISGLQKGTNLDIDYVVHKIAHAAAGCLAGAIQKNCEAGALGASLGEVFAQAITGDKFNYTDQELIKIKNISKILAASVAAAVGYDVNIASNSAENALTNNWLATQQQIQKDLEYAKANNLGDIAIFVKYGALDSAQDKLTKAGFAAGVVYSAGSDAKGIVEAILSPIDTFNALKSIINDPQVRAQLTDSAFASLNTKIQRIDNNLKTGGLAQASQVGYDLGTLTWEAAGLLVLVKGAAAATAKLGSAGVKILENTVNAAKNSAAYTNPVLTGMSAVQSQKVINAARASIQSRNFNDVVLDPRLPDPAAGYGYKPKVLEGGTPNKQNSHVNGYKSELQLANEVAKIPNQIVLKYGDVVGRHGSDIISVDVSTGKVFLWDSKYRSANSNLGVSPTFLDGPKRISAINEAQNTIRASNLPANIKLQAIDNLEKGTFTTYTVATGNSKNSIVFNCINKVCK</sequence>
<name>A0A8X8KFA1_ACIGI</name>
<organism evidence="6 7">
    <name type="scientific">Acinetobacter guillouiae</name>
    <name type="common">Acinetobacter genomosp. 11</name>
    <dbReference type="NCBI Taxonomy" id="106649"/>
    <lineage>
        <taxon>Bacteria</taxon>
        <taxon>Pseudomonadati</taxon>
        <taxon>Pseudomonadota</taxon>
        <taxon>Gammaproteobacteria</taxon>
        <taxon>Moraxellales</taxon>
        <taxon>Moraxellaceae</taxon>
        <taxon>Acinetobacter</taxon>
    </lineage>
</organism>
<keyword evidence="2" id="KW-0800">Toxin</keyword>
<dbReference type="InterPro" id="IPR006915">
    <property type="entry name" value="DUF637_hemagglutn_put"/>
</dbReference>
<dbReference type="InterPro" id="IPR008638">
    <property type="entry name" value="FhaB/CdiA-like_TPS"/>
</dbReference>
<dbReference type="NCBIfam" id="TIGR01901">
    <property type="entry name" value="adhes_NPXG"/>
    <property type="match status" value="1"/>
</dbReference>